<dbReference type="AlphaFoldDB" id="A0A4Y1MQ14"/>
<keyword evidence="2" id="KW-0614">Plasmid</keyword>
<accession>A0A4Y1MQ14</accession>
<gene>
    <name evidence="2" type="ORF">RADP37_05443</name>
</gene>
<reference evidence="2" key="1">
    <citation type="submission" date="2017-12" db="EMBL/GenBank/DDBJ databases">
        <authorList>
            <person name="Martens C."/>
            <person name="Dahlstrom E."/>
            <person name="Barbian K."/>
            <person name="Sykora L."/>
            <person name="Ricklefs S."/>
            <person name="Bruno D."/>
            <person name="Anzick I."/>
            <person name="Myles I."/>
            <person name="Datta S.K."/>
        </authorList>
    </citation>
    <scope>NUCLEOTIDE SEQUENCE</scope>
    <source>
        <strain evidence="2">AD2</strain>
        <plasmid evidence="2">p3-AD2</plasmid>
    </source>
</reference>
<organism evidence="2">
    <name type="scientific">Roseomonas mucosa</name>
    <dbReference type="NCBI Taxonomy" id="207340"/>
    <lineage>
        <taxon>Bacteria</taxon>
        <taxon>Pseudomonadati</taxon>
        <taxon>Pseudomonadota</taxon>
        <taxon>Alphaproteobacteria</taxon>
        <taxon>Acetobacterales</taxon>
        <taxon>Roseomonadaceae</taxon>
        <taxon>Roseomonas</taxon>
    </lineage>
</organism>
<protein>
    <submittedName>
        <fullName evidence="2">Uncharacterized protein</fullName>
    </submittedName>
</protein>
<evidence type="ECO:0000256" key="1">
    <source>
        <dbReference type="SAM" id="MobiDB-lite"/>
    </source>
</evidence>
<evidence type="ECO:0000313" key="2">
    <source>
        <dbReference type="EMBL" id="AWV20047.1"/>
    </source>
</evidence>
<name>A0A4Y1MQ14_9PROT</name>
<feature type="region of interest" description="Disordered" evidence="1">
    <location>
        <begin position="1"/>
        <end position="42"/>
    </location>
</feature>
<proteinExistence type="predicted"/>
<dbReference type="EMBL" id="CP025184">
    <property type="protein sequence ID" value="AWV20047.1"/>
    <property type="molecule type" value="Genomic_DNA"/>
</dbReference>
<feature type="compositionally biased region" description="Basic and acidic residues" evidence="1">
    <location>
        <begin position="1"/>
        <end position="11"/>
    </location>
</feature>
<sequence>MGSRLDADHPSNRVPIPCRSTADLDDLGLDGLDHRARQPYRG</sequence>
<geneLocation type="plasmid" evidence="2">
    <name>p3-AD2</name>
</geneLocation>